<evidence type="ECO:0000313" key="1">
    <source>
        <dbReference type="EMBL" id="KAF5855727.1"/>
    </source>
</evidence>
<name>A0A8H5ZU46_PETAA</name>
<protein>
    <submittedName>
        <fullName evidence="1">Uncharacterized protein</fullName>
    </submittedName>
</protein>
<proteinExistence type="predicted"/>
<organism evidence="1 2">
    <name type="scientific">Petromyces alliaceus</name>
    <name type="common">Aspergillus alliaceus</name>
    <dbReference type="NCBI Taxonomy" id="209559"/>
    <lineage>
        <taxon>Eukaryota</taxon>
        <taxon>Fungi</taxon>
        <taxon>Dikarya</taxon>
        <taxon>Ascomycota</taxon>
        <taxon>Pezizomycotina</taxon>
        <taxon>Eurotiomycetes</taxon>
        <taxon>Eurotiomycetidae</taxon>
        <taxon>Eurotiales</taxon>
        <taxon>Aspergillaceae</taxon>
        <taxon>Aspergillus</taxon>
        <taxon>Aspergillus subgen. Circumdati</taxon>
    </lineage>
</organism>
<keyword evidence="2" id="KW-1185">Reference proteome</keyword>
<dbReference type="EMBL" id="SPNV01000392">
    <property type="protein sequence ID" value="KAF5855727.1"/>
    <property type="molecule type" value="Genomic_DNA"/>
</dbReference>
<evidence type="ECO:0000313" key="2">
    <source>
        <dbReference type="Proteomes" id="UP000541154"/>
    </source>
</evidence>
<accession>A0A8H5ZU46</accession>
<sequence>MAIKAQEPSFQEKVSPTELTSTYCFYHEGDEDTLITNAPKPKRKKGQSKKEETESLIEAGTIAYFVHKPYVSFHSPPRTLRRGGSKGMQPICLIQSSFFWKRWRLQFGDGIANAIDPRGVVGWWYRSNFDNTLDDEHAVKGYRVRSWRLWGESGKQYHREVNAQRKEGVFCNANFSEHQPVRAEEAISLTWTSPFSTQTRWYRFGYAGVELCWKGTRSLPDNRKWAKRLMPIHHLKLTANSPGGKPGETVLAQFLCSPESGQCGSLLIFDSKVVKVIQNEKMLLHMDTKQDSGNLLGKFHDIIIATAWCMITGEYQKRKVAIELLFEMALAGV</sequence>
<comment type="caution">
    <text evidence="1">The sequence shown here is derived from an EMBL/GenBank/DDBJ whole genome shotgun (WGS) entry which is preliminary data.</text>
</comment>
<dbReference type="AlphaFoldDB" id="A0A8H5ZU46"/>
<gene>
    <name evidence="1" type="ORF">ETB97_008563</name>
</gene>
<reference evidence="1 2" key="1">
    <citation type="submission" date="2019-04" db="EMBL/GenBank/DDBJ databases">
        <title>Aspergillus burnettii sp. nov., novel species from soil in southeast Queensland.</title>
        <authorList>
            <person name="Gilchrist C.L.M."/>
            <person name="Pitt J.I."/>
            <person name="Lange L."/>
            <person name="Lacey H.J."/>
            <person name="Vuong D."/>
            <person name="Midgley D.J."/>
            <person name="Greenfield P."/>
            <person name="Bradbury M."/>
            <person name="Lacey E."/>
            <person name="Busk P.K."/>
            <person name="Pilgaard B."/>
            <person name="Chooi Y.H."/>
            <person name="Piggott A.M."/>
        </authorList>
    </citation>
    <scope>NUCLEOTIDE SEQUENCE [LARGE SCALE GENOMIC DNA]</scope>
    <source>
        <strain evidence="1 2">FRR 5400</strain>
    </source>
</reference>
<dbReference type="Proteomes" id="UP000541154">
    <property type="component" value="Unassembled WGS sequence"/>
</dbReference>